<name>A0A9P7CY17_9AGAM</name>
<evidence type="ECO:0000313" key="3">
    <source>
        <dbReference type="Proteomes" id="UP000714275"/>
    </source>
</evidence>
<keyword evidence="1" id="KW-0812">Transmembrane</keyword>
<keyword evidence="1" id="KW-0472">Membrane</keyword>
<evidence type="ECO:0000256" key="1">
    <source>
        <dbReference type="SAM" id="Phobius"/>
    </source>
</evidence>
<keyword evidence="3" id="KW-1185">Reference proteome</keyword>
<feature type="transmembrane region" description="Helical" evidence="1">
    <location>
        <begin position="65"/>
        <end position="85"/>
    </location>
</feature>
<proteinExistence type="predicted"/>
<dbReference type="Proteomes" id="UP000714275">
    <property type="component" value="Unassembled WGS sequence"/>
</dbReference>
<accession>A0A9P7CY17</accession>
<dbReference type="EMBL" id="JABBWD010000070">
    <property type="protein sequence ID" value="KAG1769687.1"/>
    <property type="molecule type" value="Genomic_DNA"/>
</dbReference>
<dbReference type="AlphaFoldDB" id="A0A9P7CY17"/>
<organism evidence="2 3">
    <name type="scientific">Suillus placidus</name>
    <dbReference type="NCBI Taxonomy" id="48579"/>
    <lineage>
        <taxon>Eukaryota</taxon>
        <taxon>Fungi</taxon>
        <taxon>Dikarya</taxon>
        <taxon>Basidiomycota</taxon>
        <taxon>Agaricomycotina</taxon>
        <taxon>Agaricomycetes</taxon>
        <taxon>Agaricomycetidae</taxon>
        <taxon>Boletales</taxon>
        <taxon>Suillineae</taxon>
        <taxon>Suillaceae</taxon>
        <taxon>Suillus</taxon>
    </lineage>
</organism>
<keyword evidence="1" id="KW-1133">Transmembrane helix</keyword>
<reference evidence="2" key="1">
    <citation type="journal article" date="2020" name="New Phytol.">
        <title>Comparative genomics reveals dynamic genome evolution in host specialist ectomycorrhizal fungi.</title>
        <authorList>
            <person name="Lofgren L.A."/>
            <person name="Nguyen N.H."/>
            <person name="Vilgalys R."/>
            <person name="Ruytinx J."/>
            <person name="Liao H.L."/>
            <person name="Branco S."/>
            <person name="Kuo A."/>
            <person name="LaButti K."/>
            <person name="Lipzen A."/>
            <person name="Andreopoulos W."/>
            <person name="Pangilinan J."/>
            <person name="Riley R."/>
            <person name="Hundley H."/>
            <person name="Na H."/>
            <person name="Barry K."/>
            <person name="Grigoriev I.V."/>
            <person name="Stajich J.E."/>
            <person name="Kennedy P.G."/>
        </authorList>
    </citation>
    <scope>NUCLEOTIDE SEQUENCE</scope>
    <source>
        <strain evidence="2">DOB743</strain>
    </source>
</reference>
<dbReference type="OrthoDB" id="2693558at2759"/>
<sequence>MPRTKVTPKRSAGGRAPRKGIFAKFSRTLPVAEPIGTVPSPKVQEMAHSSDDSELLMKEMAHAKVISSTNAMSVAALVVFALIAYRSRAATYNIVGGITPYYGFYEGSKPVLPSFLPILGQLQFSKRSQMSSIPVLLIHFKLVGFETTSNPIDAVHSYLLPYFPNGGLRLVEVAFDLGTVRKIDEYHQECQALVKDILGDRHYQTVFVAITDHTSDHNGDPFLGYQTADNYIAATVPNFMGALLNPWSEVFKRSKDTTLIFLGCGALVNHPRSFGGLSWCAGKHKLTSIIAFTAKHFHPFTACHFLTTYAQLVLIEGFTLREAFPSILDQSGLGMHTEVVLMTMSVGSSWGSDPECTRYSYAHATARPWGCPLPMQCAQCGCPTKWKRIKADVSEMSATFRCSFRGCGKGVNGSESYPAYTYSCTAPKGSKLLQGKK</sequence>
<evidence type="ECO:0000313" key="2">
    <source>
        <dbReference type="EMBL" id="KAG1769687.1"/>
    </source>
</evidence>
<gene>
    <name evidence="2" type="ORF">EV702DRAFT_1202716</name>
</gene>
<protein>
    <submittedName>
        <fullName evidence="2">Uncharacterized protein</fullName>
    </submittedName>
</protein>
<comment type="caution">
    <text evidence="2">The sequence shown here is derived from an EMBL/GenBank/DDBJ whole genome shotgun (WGS) entry which is preliminary data.</text>
</comment>